<protein>
    <submittedName>
        <fullName evidence="1">Ac103</fullName>
    </submittedName>
</protein>
<name>A0A1B1V5I8_9ABAC</name>
<organism evidence="1">
    <name type="scientific">Malacosoma sp. alphabaculovirus</name>
    <dbReference type="NCBI Taxonomy" id="1881632"/>
    <lineage>
        <taxon>Viruses</taxon>
        <taxon>Viruses incertae sedis</taxon>
        <taxon>Naldaviricetes</taxon>
        <taxon>Lefavirales</taxon>
        <taxon>Baculoviridae</taxon>
        <taxon>Alphabaculovirus</taxon>
    </lineage>
</organism>
<dbReference type="InterPro" id="IPR006962">
    <property type="entry name" value="P48_Baculovir"/>
</dbReference>
<reference evidence="1" key="1">
    <citation type="submission" date="2016-01" db="EMBL/GenBank/DDBJ databases">
        <authorList>
            <person name="Oliw E.H."/>
        </authorList>
    </citation>
    <scope>NUCLEOTIDE SEQUENCE</scope>
    <source>
        <strain evidence="1">164</strain>
    </source>
</reference>
<accession>A0A1B1V5I8</accession>
<dbReference type="Pfam" id="PF04878">
    <property type="entry name" value="Baculo_p48"/>
    <property type="match status" value="1"/>
</dbReference>
<gene>
    <name evidence="1" type="primary">masp1.31</name>
</gene>
<sequence length="388" mass="45894">MQTYLVDYELRFYKIDVSINVKFQANLSARVIESSAFLFSNYFEQTEIVRTKGLTFFNEFNTCVNYVKSNFEHRQNDDNVKRLFSFFLKDEFMSQVPQFRNVIKFLKVYYKPIERPNVRDIVATCTECTEDNLHCFQCKKAYLSKSISVFDSGIQHGWDIFLRPMFGLPLFLSILLRTDFSTNFDENGVFNADDLITNTFAQFFYNLLCDKASSNYVDRNACRPLIADCQKITANMNDRDLEMLLCLLRDNNNCESKIFAPFKQFVLKFMAFVKDKKINKKINKIASVIFTGFFLRQYLDSAPKKTKSAAELELRNVCRFIMHNYNDEQMERFVQKIYSIKENLMKKLLQDFIVTERYIRHLIIEHRLEEEFSVLLDENVQSDNDSGR</sequence>
<dbReference type="EMBL" id="KU659593">
    <property type="protein sequence ID" value="ANW12264.1"/>
    <property type="molecule type" value="Genomic_DNA"/>
</dbReference>
<evidence type="ECO:0000313" key="1">
    <source>
        <dbReference type="EMBL" id="ANW12264.1"/>
    </source>
</evidence>
<proteinExistence type="predicted"/>